<evidence type="ECO:0000313" key="3">
    <source>
        <dbReference type="Proteomes" id="UP000248349"/>
    </source>
</evidence>
<accession>A0A319A2W4</accession>
<feature type="region of interest" description="Disordered" evidence="1">
    <location>
        <begin position="1"/>
        <end position="190"/>
    </location>
</feature>
<feature type="compositionally biased region" description="Polar residues" evidence="1">
    <location>
        <begin position="513"/>
        <end position="528"/>
    </location>
</feature>
<feature type="compositionally biased region" description="Polar residues" evidence="1">
    <location>
        <begin position="62"/>
        <end position="75"/>
    </location>
</feature>
<protein>
    <submittedName>
        <fullName evidence="2">Uncharacterized protein</fullName>
    </submittedName>
</protein>
<dbReference type="AlphaFoldDB" id="A0A319A2W4"/>
<sequence length="652" mass="72388">MKRGQNTDSTTQTRQNPSLQTPDKPPSGTRRPATANAAKLQSWCDPLPSSSFSARSSKRNHFPSTRDQTTLTQIDFVTPTPQPARSDESLRYLNNKRPQRGRADNHEVIELDDDSDHDEDYRPPSGRQPRGARGVRFEEGPGNTSTGQSKSARQRDGDSKQKRRKSGASVKGNKIGKDAKKGNKTLTQMDYVRRYLKIEPDDEVKLEYTYATPNKSDRRKTPRRDSGTLVPQPDHFLYQEPTSGGKKRKLSMTADAKAKLADEEIYGPQDPGSVTPRAKRELEIPSSHSPESSGIAVITSSQFRTAIRSPQKHDLADTAGRCVKQELPSPRWIKTEVPRSPPLEIPESNESLPAAVLSDSPSPRKSISDQGSITLLSEQLKSEQLDEQQHGISAPIPTTQRTVVYETDAETDYGDLEDDLPNPIETPRMRKVPHYDPGAVNLEHEDATEESSQALPLITTTQMEKTEQPPPDDNLTSEASIYYQRIQPATQFPLGPVPNLDTQRLAELFPDEQPNNESVATTLSTESSKAPERLVNASETQSLSSRTRNDSDSTLTDIVPESSPIVRQDDVGSVNFRTTAHRLASRDIVQVESSQPADRHRSLFQNQEDSGPRFFRKSDFLTSSVMESIPLPVFLMDSQDTVGEPYSSPKGA</sequence>
<dbReference type="OrthoDB" id="73788at2759"/>
<dbReference type="GeneID" id="37075955"/>
<feature type="region of interest" description="Disordered" evidence="1">
    <location>
        <begin position="202"/>
        <end position="255"/>
    </location>
</feature>
<reference evidence="2 3" key="1">
    <citation type="submission" date="2016-12" db="EMBL/GenBank/DDBJ databases">
        <title>The genomes of Aspergillus section Nigri reveals drivers in fungal speciation.</title>
        <authorList>
            <consortium name="DOE Joint Genome Institute"/>
            <person name="Vesth T.C."/>
            <person name="Nybo J."/>
            <person name="Theobald S."/>
            <person name="Brandl J."/>
            <person name="Frisvad J.C."/>
            <person name="Nielsen K.F."/>
            <person name="Lyhne E.K."/>
            <person name="Kogle M.E."/>
            <person name="Kuo A."/>
            <person name="Riley R."/>
            <person name="Clum A."/>
            <person name="Nolan M."/>
            <person name="Lipzen A."/>
            <person name="Salamov A."/>
            <person name="Henrissat B."/>
            <person name="Wiebenga A."/>
            <person name="De Vries R.P."/>
            <person name="Grigoriev I.V."/>
            <person name="Mortensen U.H."/>
            <person name="Andersen M.R."/>
            <person name="Baker S.E."/>
        </authorList>
    </citation>
    <scope>NUCLEOTIDE SEQUENCE [LARGE SCALE GENOMIC DNA]</scope>
    <source>
        <strain evidence="2 3">JOP 1030-1</strain>
    </source>
</reference>
<feature type="region of interest" description="Disordered" evidence="1">
    <location>
        <begin position="308"/>
        <end position="438"/>
    </location>
</feature>
<name>A0A319A2W4_9EURO</name>
<evidence type="ECO:0000256" key="1">
    <source>
        <dbReference type="SAM" id="MobiDB-lite"/>
    </source>
</evidence>
<gene>
    <name evidence="2" type="ORF">BP01DRAFT_355570</name>
</gene>
<evidence type="ECO:0000313" key="2">
    <source>
        <dbReference type="EMBL" id="PYH46558.1"/>
    </source>
</evidence>
<feature type="compositionally biased region" description="Polar residues" evidence="1">
    <location>
        <begin position="359"/>
        <end position="379"/>
    </location>
</feature>
<dbReference type="RefSeq" id="XP_025432540.1">
    <property type="nucleotide sequence ID" value="XM_025574727.1"/>
</dbReference>
<feature type="compositionally biased region" description="Polar residues" evidence="1">
    <location>
        <begin position="537"/>
        <end position="556"/>
    </location>
</feature>
<feature type="compositionally biased region" description="Basic and acidic residues" evidence="1">
    <location>
        <begin position="380"/>
        <end position="389"/>
    </location>
</feature>
<proteinExistence type="predicted"/>
<feature type="compositionally biased region" description="Polar residues" evidence="1">
    <location>
        <begin position="142"/>
        <end position="151"/>
    </location>
</feature>
<feature type="compositionally biased region" description="Acidic residues" evidence="1">
    <location>
        <begin position="407"/>
        <end position="420"/>
    </location>
</feature>
<dbReference type="EMBL" id="KZ821227">
    <property type="protein sequence ID" value="PYH46558.1"/>
    <property type="molecule type" value="Genomic_DNA"/>
</dbReference>
<feature type="region of interest" description="Disordered" evidence="1">
    <location>
        <begin position="509"/>
        <end position="558"/>
    </location>
</feature>
<keyword evidence="3" id="KW-1185">Reference proteome</keyword>
<organism evidence="2 3">
    <name type="scientific">Aspergillus saccharolyticus JOP 1030-1</name>
    <dbReference type="NCBI Taxonomy" id="1450539"/>
    <lineage>
        <taxon>Eukaryota</taxon>
        <taxon>Fungi</taxon>
        <taxon>Dikarya</taxon>
        <taxon>Ascomycota</taxon>
        <taxon>Pezizomycotina</taxon>
        <taxon>Eurotiomycetes</taxon>
        <taxon>Eurotiomycetidae</taxon>
        <taxon>Eurotiales</taxon>
        <taxon>Aspergillaceae</taxon>
        <taxon>Aspergillus</taxon>
        <taxon>Aspergillus subgen. Circumdati</taxon>
    </lineage>
</organism>
<dbReference type="Proteomes" id="UP000248349">
    <property type="component" value="Unassembled WGS sequence"/>
</dbReference>
<feature type="compositionally biased region" description="Polar residues" evidence="1">
    <location>
        <begin position="1"/>
        <end position="21"/>
    </location>
</feature>